<reference evidence="2 3" key="1">
    <citation type="journal article" date="2012" name="Genome Biol.">
        <title>Genome and low-iron response of an oceanic diatom adapted to chronic iron limitation.</title>
        <authorList>
            <person name="Lommer M."/>
            <person name="Specht M."/>
            <person name="Roy A.S."/>
            <person name="Kraemer L."/>
            <person name="Andreson R."/>
            <person name="Gutowska M.A."/>
            <person name="Wolf J."/>
            <person name="Bergner S.V."/>
            <person name="Schilhabel M.B."/>
            <person name="Klostermeier U.C."/>
            <person name="Beiko R.G."/>
            <person name="Rosenstiel P."/>
            <person name="Hippler M."/>
            <person name="Laroche J."/>
        </authorList>
    </citation>
    <scope>NUCLEOTIDE SEQUENCE [LARGE SCALE GENOMIC DNA]</scope>
    <source>
        <strain evidence="2 3">CCMP1005</strain>
    </source>
</reference>
<evidence type="ECO:0000256" key="1">
    <source>
        <dbReference type="SAM" id="MobiDB-lite"/>
    </source>
</evidence>
<sequence length="378" mass="41117">MGPKRQAADAGGRNPAAGYGGRRGSSLTQTTTRRLRAGRVRLEDANPVRRRRSRNGRHRGRRQRRRKRDPTALPLPPDRRPRAAPHGRPPRANRRAHAPDIHRRADPRPEPELARAREQLPRRGARARAAGSLLAPALIHGAGLAVCWLAGALAARSWEREAFTVGPAEGGEGEGVGLLGRYGTVLSRLFQAGAFASGVLILSTQTDLLLEFGRYVQYGESDSTDLRLAVATVEVASDIFWEAVVIGTYQVRRARAALANVVVIAFRYFEDVFFAPTCVVLGLAARATQLFITKSHPANAVRFTALRANCFATIPAKEGSHVKGRVLAEILEAAVTRESLSRVRVHPRCAVCPETFAGLVRASLAVEIPPPQDTFVLS</sequence>
<keyword evidence="3" id="KW-1185">Reference proteome</keyword>
<evidence type="ECO:0000313" key="2">
    <source>
        <dbReference type="EMBL" id="EJK67047.1"/>
    </source>
</evidence>
<accession>K0T926</accession>
<feature type="compositionally biased region" description="Basic residues" evidence="1">
    <location>
        <begin position="82"/>
        <end position="96"/>
    </location>
</feature>
<proteinExistence type="predicted"/>
<dbReference type="eggNOG" id="ENOG502QZ6D">
    <property type="taxonomic scope" value="Eukaryota"/>
</dbReference>
<feature type="compositionally biased region" description="Basic and acidic residues" evidence="1">
    <location>
        <begin position="97"/>
        <end position="113"/>
    </location>
</feature>
<organism evidence="2 3">
    <name type="scientific">Thalassiosira oceanica</name>
    <name type="common">Marine diatom</name>
    <dbReference type="NCBI Taxonomy" id="159749"/>
    <lineage>
        <taxon>Eukaryota</taxon>
        <taxon>Sar</taxon>
        <taxon>Stramenopiles</taxon>
        <taxon>Ochrophyta</taxon>
        <taxon>Bacillariophyta</taxon>
        <taxon>Coscinodiscophyceae</taxon>
        <taxon>Thalassiosirophycidae</taxon>
        <taxon>Thalassiosirales</taxon>
        <taxon>Thalassiosiraceae</taxon>
        <taxon>Thalassiosira</taxon>
    </lineage>
</organism>
<dbReference type="OrthoDB" id="497908at2759"/>
<comment type="caution">
    <text evidence="2">The sequence shown here is derived from an EMBL/GenBank/DDBJ whole genome shotgun (WGS) entry which is preliminary data.</text>
</comment>
<evidence type="ECO:0000313" key="3">
    <source>
        <dbReference type="Proteomes" id="UP000266841"/>
    </source>
</evidence>
<feature type="region of interest" description="Disordered" evidence="1">
    <location>
        <begin position="1"/>
        <end position="113"/>
    </location>
</feature>
<name>K0T926_THAOC</name>
<protein>
    <submittedName>
        <fullName evidence="2">Uncharacterized protein</fullName>
    </submittedName>
</protein>
<dbReference type="Proteomes" id="UP000266841">
    <property type="component" value="Unassembled WGS sequence"/>
</dbReference>
<dbReference type="EMBL" id="AGNL01013739">
    <property type="protein sequence ID" value="EJK67047.1"/>
    <property type="molecule type" value="Genomic_DNA"/>
</dbReference>
<dbReference type="AlphaFoldDB" id="K0T926"/>
<gene>
    <name evidence="2" type="ORF">THAOC_11966</name>
</gene>
<feature type="compositionally biased region" description="Basic residues" evidence="1">
    <location>
        <begin position="48"/>
        <end position="68"/>
    </location>
</feature>